<accession>A0AAP0KRD4</accession>
<sequence>MANGDDGNGRSETTRTSDDFRGRRVDYQQMAGRVVRFRETADELQQWQGSGGGDDQPASTTDVDGASSEDKQLGRPAATRRPCEVARL</sequence>
<evidence type="ECO:0000313" key="2">
    <source>
        <dbReference type="EMBL" id="KAK9157311.1"/>
    </source>
</evidence>
<dbReference type="EMBL" id="JBBNAG010000002">
    <property type="protein sequence ID" value="KAK9157311.1"/>
    <property type="molecule type" value="Genomic_DNA"/>
</dbReference>
<dbReference type="Proteomes" id="UP001419268">
    <property type="component" value="Unassembled WGS sequence"/>
</dbReference>
<name>A0AAP0KRD4_9MAGN</name>
<dbReference type="AlphaFoldDB" id="A0AAP0KRD4"/>
<feature type="region of interest" description="Disordered" evidence="1">
    <location>
        <begin position="41"/>
        <end position="88"/>
    </location>
</feature>
<evidence type="ECO:0000256" key="1">
    <source>
        <dbReference type="SAM" id="MobiDB-lite"/>
    </source>
</evidence>
<feature type="compositionally biased region" description="Basic and acidic residues" evidence="1">
    <location>
        <begin position="7"/>
        <end position="25"/>
    </location>
</feature>
<comment type="caution">
    <text evidence="2">The sequence shown here is derived from an EMBL/GenBank/DDBJ whole genome shotgun (WGS) entry which is preliminary data.</text>
</comment>
<keyword evidence="3" id="KW-1185">Reference proteome</keyword>
<feature type="region of interest" description="Disordered" evidence="1">
    <location>
        <begin position="1"/>
        <end position="25"/>
    </location>
</feature>
<gene>
    <name evidence="2" type="ORF">Scep_003885</name>
</gene>
<protein>
    <submittedName>
        <fullName evidence="2">Uncharacterized protein</fullName>
    </submittedName>
</protein>
<evidence type="ECO:0000313" key="3">
    <source>
        <dbReference type="Proteomes" id="UP001419268"/>
    </source>
</evidence>
<reference evidence="2 3" key="1">
    <citation type="submission" date="2024-01" db="EMBL/GenBank/DDBJ databases">
        <title>Genome assemblies of Stephania.</title>
        <authorList>
            <person name="Yang L."/>
        </authorList>
    </citation>
    <scope>NUCLEOTIDE SEQUENCE [LARGE SCALE GENOMIC DNA]</scope>
    <source>
        <strain evidence="2">JXDWG</strain>
        <tissue evidence="2">Leaf</tissue>
    </source>
</reference>
<proteinExistence type="predicted"/>
<organism evidence="2 3">
    <name type="scientific">Stephania cephalantha</name>
    <dbReference type="NCBI Taxonomy" id="152367"/>
    <lineage>
        <taxon>Eukaryota</taxon>
        <taxon>Viridiplantae</taxon>
        <taxon>Streptophyta</taxon>
        <taxon>Embryophyta</taxon>
        <taxon>Tracheophyta</taxon>
        <taxon>Spermatophyta</taxon>
        <taxon>Magnoliopsida</taxon>
        <taxon>Ranunculales</taxon>
        <taxon>Menispermaceae</taxon>
        <taxon>Menispermoideae</taxon>
        <taxon>Cissampelideae</taxon>
        <taxon>Stephania</taxon>
    </lineage>
</organism>